<comment type="caution">
    <text evidence="2">The sequence shown here is derived from an EMBL/GenBank/DDBJ whole genome shotgun (WGS) entry which is preliminary data.</text>
</comment>
<protein>
    <submittedName>
        <fullName evidence="2">Protein translocase subunit secA</fullName>
    </submittedName>
</protein>
<proteinExistence type="predicted"/>
<accession>A0A225WQG1</accession>
<gene>
    <name evidence="2" type="ORF">PHMEG_0006531</name>
</gene>
<keyword evidence="3" id="KW-1185">Reference proteome</keyword>
<feature type="region of interest" description="Disordered" evidence="1">
    <location>
        <begin position="455"/>
        <end position="474"/>
    </location>
</feature>
<evidence type="ECO:0000313" key="2">
    <source>
        <dbReference type="EMBL" id="OWZ19247.1"/>
    </source>
</evidence>
<dbReference type="AlphaFoldDB" id="A0A225WQG1"/>
<sequence length="563" mass="61834">MDGIDSDKRGIPAFALYKPTKSDEEGLDYSAKYKDIQHRMLDKLSASVTPADILLGSTPETAQLLLQRFIDRSIENARDVVSTAFLRLYAYASFHRTVDEITALLEALSRQQVITFEDLIRLLQQMLPGLCRIRDLEPVKKTIRRLKMMKKWTGYPFTLCKEEWVNEECRAELKKTENRLVKLNQSISCYHRVEKNRDTKTLVLCAWHLHLSRADIADIKDFVRMERSLPNNIIPTIVLVGFSKVMLDIPLRIWANVIVVGPIVHMCAMDLSAEGHAPPHVPSRARPGKNGTHGTPGRYGGNFVLACQKLGNGEDIHKLLKSTGQQGGVGQNGGRGDDGIDAKYDIKQFKDAAEEISKRLSTLQKWESANKVLSIIAASVIPEVGPAVGAVVAIIGGSLIRSFGRSTRTELHLSRESVKGSAGTPPGRRGNGGYGGVGGLLYVFESGKVTLKWYGSSGSNGEPGKPGTPSKDGRASIAVEGKIIQIYNSCGKQLGTPQITATVIPVVAPQPLNEHGFTPGEPASPVMNPMRVDTAKKYYKEAFAQLENAFSHCNFANVEMEWT</sequence>
<evidence type="ECO:0000256" key="1">
    <source>
        <dbReference type="SAM" id="MobiDB-lite"/>
    </source>
</evidence>
<dbReference type="EMBL" id="NBNE01000466">
    <property type="protein sequence ID" value="OWZ19247.1"/>
    <property type="molecule type" value="Genomic_DNA"/>
</dbReference>
<name>A0A225WQG1_9STRA</name>
<reference evidence="3" key="1">
    <citation type="submission" date="2017-03" db="EMBL/GenBank/DDBJ databases">
        <title>Phytopthora megakarya and P. palmivora, two closely related causual agents of cacao black pod achieved similar genome size and gene model numbers by different mechanisms.</title>
        <authorList>
            <person name="Ali S."/>
            <person name="Shao J."/>
            <person name="Larry D.J."/>
            <person name="Kronmiller B."/>
            <person name="Shen D."/>
            <person name="Strem M.D."/>
            <person name="Melnick R.L."/>
            <person name="Guiltinan M.J."/>
            <person name="Tyler B.M."/>
            <person name="Meinhardt L.W."/>
            <person name="Bailey B.A."/>
        </authorList>
    </citation>
    <scope>NUCLEOTIDE SEQUENCE [LARGE SCALE GENOMIC DNA]</scope>
    <source>
        <strain evidence="3">zdho120</strain>
    </source>
</reference>
<dbReference type="Proteomes" id="UP000198211">
    <property type="component" value="Unassembled WGS sequence"/>
</dbReference>
<dbReference type="OrthoDB" id="127145at2759"/>
<feature type="region of interest" description="Disordered" evidence="1">
    <location>
        <begin position="275"/>
        <end position="296"/>
    </location>
</feature>
<evidence type="ECO:0000313" key="3">
    <source>
        <dbReference type="Proteomes" id="UP000198211"/>
    </source>
</evidence>
<organism evidence="2 3">
    <name type="scientific">Phytophthora megakarya</name>
    <dbReference type="NCBI Taxonomy" id="4795"/>
    <lineage>
        <taxon>Eukaryota</taxon>
        <taxon>Sar</taxon>
        <taxon>Stramenopiles</taxon>
        <taxon>Oomycota</taxon>
        <taxon>Peronosporomycetes</taxon>
        <taxon>Peronosporales</taxon>
        <taxon>Peronosporaceae</taxon>
        <taxon>Phytophthora</taxon>
    </lineage>
</organism>